<keyword evidence="1" id="KW-0812">Transmembrane</keyword>
<evidence type="ECO:0000313" key="3">
    <source>
        <dbReference type="Proteomes" id="UP001231189"/>
    </source>
</evidence>
<sequence length="298" mass="33115">MLMQGKAPRVSYEVNGNAYDKPYYLADGIYPDWVTLVKTIRNPNPEKTRSFAKMKEACRKDVERGFGVLQARWAIVRLLSLSWISISALFVLFPLAGRGGEGWGRRTEDAGTPEKSRGSLSLVSWCDTGECPRSCDVKSIRWGMESYAPPAKPLFNKHRWLQRCALDILDIDLASRDGEEEDEDGDDGVVFGDHIVLSSYCSNHLCLPSPTRGRSVVIEGGLIDIEGAGESSFVWAFGSLEAISASFILTAACRLLTPVSSTSYQPPSEAYFQVSGRAQRRHCSKWFCPRGDARRRCS</sequence>
<evidence type="ECO:0000256" key="1">
    <source>
        <dbReference type="SAM" id="Phobius"/>
    </source>
</evidence>
<keyword evidence="3" id="KW-1185">Reference proteome</keyword>
<keyword evidence="1" id="KW-1133">Transmembrane helix</keyword>
<protein>
    <submittedName>
        <fullName evidence="2">Uncharacterized protein</fullName>
    </submittedName>
</protein>
<accession>A0AAD8RN38</accession>
<dbReference type="EMBL" id="JAUUTY010000005">
    <property type="protein sequence ID" value="KAK1627999.1"/>
    <property type="molecule type" value="Genomic_DNA"/>
</dbReference>
<dbReference type="Pfam" id="PF04827">
    <property type="entry name" value="Plant_tran"/>
    <property type="match status" value="1"/>
</dbReference>
<feature type="transmembrane region" description="Helical" evidence="1">
    <location>
        <begin position="74"/>
        <end position="96"/>
    </location>
</feature>
<dbReference type="AlphaFoldDB" id="A0AAD8RN38"/>
<keyword evidence="1" id="KW-0472">Membrane</keyword>
<gene>
    <name evidence="2" type="ORF">QYE76_002314</name>
</gene>
<dbReference type="PANTHER" id="PTHR47150:SF5">
    <property type="entry name" value="OS07G0546750 PROTEIN"/>
    <property type="match status" value="1"/>
</dbReference>
<name>A0AAD8RN38_LOLMU</name>
<proteinExistence type="predicted"/>
<evidence type="ECO:0000313" key="2">
    <source>
        <dbReference type="EMBL" id="KAK1627999.1"/>
    </source>
</evidence>
<reference evidence="2" key="1">
    <citation type="submission" date="2023-07" db="EMBL/GenBank/DDBJ databases">
        <title>A chromosome-level genome assembly of Lolium multiflorum.</title>
        <authorList>
            <person name="Chen Y."/>
            <person name="Copetti D."/>
            <person name="Kolliker R."/>
            <person name="Studer B."/>
        </authorList>
    </citation>
    <scope>NUCLEOTIDE SEQUENCE</scope>
    <source>
        <strain evidence="2">02402/16</strain>
        <tissue evidence="2">Leaf</tissue>
    </source>
</reference>
<dbReference type="Proteomes" id="UP001231189">
    <property type="component" value="Unassembled WGS sequence"/>
</dbReference>
<dbReference type="PANTHER" id="PTHR47150">
    <property type="entry name" value="OS12G0169200 PROTEIN"/>
    <property type="match status" value="1"/>
</dbReference>
<organism evidence="2 3">
    <name type="scientific">Lolium multiflorum</name>
    <name type="common">Italian ryegrass</name>
    <name type="synonym">Lolium perenne subsp. multiflorum</name>
    <dbReference type="NCBI Taxonomy" id="4521"/>
    <lineage>
        <taxon>Eukaryota</taxon>
        <taxon>Viridiplantae</taxon>
        <taxon>Streptophyta</taxon>
        <taxon>Embryophyta</taxon>
        <taxon>Tracheophyta</taxon>
        <taxon>Spermatophyta</taxon>
        <taxon>Magnoliopsida</taxon>
        <taxon>Liliopsida</taxon>
        <taxon>Poales</taxon>
        <taxon>Poaceae</taxon>
        <taxon>BOP clade</taxon>
        <taxon>Pooideae</taxon>
        <taxon>Poodae</taxon>
        <taxon>Poeae</taxon>
        <taxon>Poeae Chloroplast Group 2 (Poeae type)</taxon>
        <taxon>Loliodinae</taxon>
        <taxon>Loliinae</taxon>
        <taxon>Lolium</taxon>
    </lineage>
</organism>
<comment type="caution">
    <text evidence="2">The sequence shown here is derived from an EMBL/GenBank/DDBJ whole genome shotgun (WGS) entry which is preliminary data.</text>
</comment>
<dbReference type="InterPro" id="IPR006912">
    <property type="entry name" value="Harbinger_derived_prot"/>
</dbReference>